<dbReference type="InterPro" id="IPR002553">
    <property type="entry name" value="Clathrin/coatomer_adapt-like_N"/>
</dbReference>
<keyword evidence="3" id="KW-0653">Protein transport</keyword>
<dbReference type="RefSeq" id="XP_051443145.1">
    <property type="nucleotide sequence ID" value="XM_051590211.1"/>
</dbReference>
<dbReference type="InterPro" id="IPR011989">
    <property type="entry name" value="ARM-like"/>
</dbReference>
<evidence type="ECO:0000256" key="4">
    <source>
        <dbReference type="ARBA" id="ARBA00023136"/>
    </source>
</evidence>
<keyword evidence="4" id="KW-0472">Membrane</keyword>
<dbReference type="GO" id="GO:0006886">
    <property type="term" value="P:intracellular protein transport"/>
    <property type="evidence" value="ECO:0007669"/>
    <property type="project" value="InterPro"/>
</dbReference>
<evidence type="ECO:0000256" key="2">
    <source>
        <dbReference type="ARBA" id="ARBA00022448"/>
    </source>
</evidence>
<comment type="subcellular location">
    <subcellularLocation>
        <location evidence="1">Endomembrane system</location>
    </subcellularLocation>
</comment>
<dbReference type="AlphaFoldDB" id="A0AAD5E883"/>
<keyword evidence="2" id="KW-0813">Transport</keyword>
<dbReference type="Gene3D" id="1.25.10.10">
    <property type="entry name" value="Leucine-rich Repeat Variant"/>
    <property type="match status" value="1"/>
</dbReference>
<keyword evidence="7" id="KW-1185">Reference proteome</keyword>
<comment type="caution">
    <text evidence="6">The sequence shown here is derived from an EMBL/GenBank/DDBJ whole genome shotgun (WGS) entry which is preliminary data.</text>
</comment>
<organism evidence="6 7">
    <name type="scientific">Umbelopsis ramanniana AG</name>
    <dbReference type="NCBI Taxonomy" id="1314678"/>
    <lineage>
        <taxon>Eukaryota</taxon>
        <taxon>Fungi</taxon>
        <taxon>Fungi incertae sedis</taxon>
        <taxon>Mucoromycota</taxon>
        <taxon>Mucoromycotina</taxon>
        <taxon>Umbelopsidomycetes</taxon>
        <taxon>Umbelopsidales</taxon>
        <taxon>Umbelopsidaceae</taxon>
        <taxon>Umbelopsis</taxon>
    </lineage>
</organism>
<dbReference type="EMBL" id="MU620932">
    <property type="protein sequence ID" value="KAI8578141.1"/>
    <property type="molecule type" value="Genomic_DNA"/>
</dbReference>
<dbReference type="GO" id="GO:0012505">
    <property type="term" value="C:endomembrane system"/>
    <property type="evidence" value="ECO:0007669"/>
    <property type="project" value="UniProtKB-SubCell"/>
</dbReference>
<evidence type="ECO:0000259" key="5">
    <source>
        <dbReference type="Pfam" id="PF01602"/>
    </source>
</evidence>
<dbReference type="GO" id="GO:0030117">
    <property type="term" value="C:membrane coat"/>
    <property type="evidence" value="ECO:0007669"/>
    <property type="project" value="InterPro"/>
</dbReference>
<evidence type="ECO:0000256" key="3">
    <source>
        <dbReference type="ARBA" id="ARBA00022927"/>
    </source>
</evidence>
<gene>
    <name evidence="6" type="ORF">K450DRAFT_248307</name>
</gene>
<dbReference type="SUPFAM" id="SSF48371">
    <property type="entry name" value="ARM repeat"/>
    <property type="match status" value="1"/>
</dbReference>
<name>A0AAD5E883_UMBRA</name>
<dbReference type="GO" id="GO:0016192">
    <property type="term" value="P:vesicle-mediated transport"/>
    <property type="evidence" value="ECO:0007669"/>
    <property type="project" value="InterPro"/>
</dbReference>
<dbReference type="GeneID" id="75915555"/>
<reference evidence="6" key="2">
    <citation type="journal article" date="2022" name="Proc. Natl. Acad. Sci. U.S.A.">
        <title>Diploid-dominant life cycles characterize the early evolution of Fungi.</title>
        <authorList>
            <person name="Amses K.R."/>
            <person name="Simmons D.R."/>
            <person name="Longcore J.E."/>
            <person name="Mondo S.J."/>
            <person name="Seto K."/>
            <person name="Jeronimo G.H."/>
            <person name="Bonds A.E."/>
            <person name="Quandt C.A."/>
            <person name="Davis W.J."/>
            <person name="Chang Y."/>
            <person name="Federici B.A."/>
            <person name="Kuo A."/>
            <person name="LaButti K."/>
            <person name="Pangilinan J."/>
            <person name="Andreopoulos W."/>
            <person name="Tritt A."/>
            <person name="Riley R."/>
            <person name="Hundley H."/>
            <person name="Johnson J."/>
            <person name="Lipzen A."/>
            <person name="Barry K."/>
            <person name="Lang B.F."/>
            <person name="Cuomo C.A."/>
            <person name="Buchler N.E."/>
            <person name="Grigoriev I.V."/>
            <person name="Spatafora J.W."/>
            <person name="Stajich J.E."/>
            <person name="James T.Y."/>
        </authorList>
    </citation>
    <scope>NUCLEOTIDE SEQUENCE</scope>
    <source>
        <strain evidence="6">AG</strain>
    </source>
</reference>
<evidence type="ECO:0000256" key="1">
    <source>
        <dbReference type="ARBA" id="ARBA00004308"/>
    </source>
</evidence>
<dbReference type="PANTHER" id="PTHR22780">
    <property type="entry name" value="ADAPTIN, ALPHA/GAMMA/EPSILON"/>
    <property type="match status" value="1"/>
</dbReference>
<dbReference type="Proteomes" id="UP001206595">
    <property type="component" value="Unassembled WGS sequence"/>
</dbReference>
<accession>A0AAD5E883</accession>
<evidence type="ECO:0000313" key="6">
    <source>
        <dbReference type="EMBL" id="KAI8578141.1"/>
    </source>
</evidence>
<feature type="domain" description="Clathrin/coatomer adaptor adaptin-like N-terminal" evidence="5">
    <location>
        <begin position="38"/>
        <end position="410"/>
    </location>
</feature>
<reference evidence="6" key="1">
    <citation type="submission" date="2021-06" db="EMBL/GenBank/DDBJ databases">
        <authorList>
            <consortium name="DOE Joint Genome Institute"/>
            <person name="Mondo S.J."/>
            <person name="Amses K.R."/>
            <person name="Simmons D.R."/>
            <person name="Longcore J.E."/>
            <person name="Seto K."/>
            <person name="Alves G.H."/>
            <person name="Bonds A.E."/>
            <person name="Quandt C.A."/>
            <person name="Davis W.J."/>
            <person name="Chang Y."/>
            <person name="Letcher P.M."/>
            <person name="Powell M.J."/>
            <person name="Kuo A."/>
            <person name="Labutti K."/>
            <person name="Pangilinan J."/>
            <person name="Andreopoulos W."/>
            <person name="Tritt A."/>
            <person name="Riley R."/>
            <person name="Hundley H."/>
            <person name="Johnson J."/>
            <person name="Lipzen A."/>
            <person name="Barry K."/>
            <person name="Berbee M.L."/>
            <person name="Buchler N.E."/>
            <person name="Grigoriev I.V."/>
            <person name="Spatafora J.W."/>
            <person name="Stajich J.E."/>
            <person name="James T.Y."/>
        </authorList>
    </citation>
    <scope>NUCLEOTIDE SEQUENCE</scope>
    <source>
        <strain evidence="6">AG</strain>
    </source>
</reference>
<protein>
    <recommendedName>
        <fullName evidence="5">Clathrin/coatomer adaptor adaptin-like N-terminal domain-containing protein</fullName>
    </recommendedName>
</protein>
<evidence type="ECO:0000313" key="7">
    <source>
        <dbReference type="Proteomes" id="UP001206595"/>
    </source>
</evidence>
<sequence length="479" mass="54253">MSTLSIYRGSEFLASGISHDLMRFVKKVSEAKSKAEERDHIHSELEYIKSRIGLPDVSSSKVKEYLIRLIHCHMMGYNVDFGLIYAIMITQSGESIADRRVGYLASTLFIENDNELAIMLTNTLQRDLQSAKFQDRCAALVAISNIRQQEIVKAVVDLVIINTDYQKETVRKKAYIALYWQLEIDPQLQDQLLPILEKGLVDKDPSVLGAVIGIWRNLIKKTPALYEEALPAIINHLRYILGGKLHKSFDYHGTSSPWVQMHCIEILEIVQSAGLGSTSEIAQIVMDTLRAAEKGVDASFAIIYQCVRVLSKIPSHYVSEFIEEGKEPFRAVQRFVAAQNHILKYLGLRCLSLMDDEFWNEEWRDGKVISEAIAISNGDETLVDEAMHLIERIATSEVIFNIQENCLIAMSSSALQGTPFHAKLCGWYAKQIEDHCTDTDWYLELMLQVIIESGRSLPEKYVDDYCARFGSGNVFSNQL</sequence>
<dbReference type="Pfam" id="PF01602">
    <property type="entry name" value="Adaptin_N"/>
    <property type="match status" value="1"/>
</dbReference>
<proteinExistence type="predicted"/>
<dbReference type="InterPro" id="IPR016024">
    <property type="entry name" value="ARM-type_fold"/>
</dbReference>
<dbReference type="InterPro" id="IPR050840">
    <property type="entry name" value="Adaptor_Complx_Large_Subunit"/>
</dbReference>